<keyword evidence="1" id="KW-0805">Transcription regulation</keyword>
<keyword evidence="6" id="KW-1185">Reference proteome</keyword>
<dbReference type="GO" id="GO:0009893">
    <property type="term" value="P:positive regulation of metabolic process"/>
    <property type="evidence" value="ECO:0007669"/>
    <property type="project" value="UniProtKB-ARBA"/>
</dbReference>
<evidence type="ECO:0000256" key="3">
    <source>
        <dbReference type="ARBA" id="ARBA00023163"/>
    </source>
</evidence>
<dbReference type="SMART" id="SM00342">
    <property type="entry name" value="HTH_ARAC"/>
    <property type="match status" value="1"/>
</dbReference>
<evidence type="ECO:0000313" key="5">
    <source>
        <dbReference type="EMBL" id="ABP81221.1"/>
    </source>
</evidence>
<keyword evidence="3" id="KW-0804">Transcription</keyword>
<evidence type="ECO:0000256" key="2">
    <source>
        <dbReference type="ARBA" id="ARBA00023125"/>
    </source>
</evidence>
<dbReference type="PANTHER" id="PTHR43130">
    <property type="entry name" value="ARAC-FAMILY TRANSCRIPTIONAL REGULATOR"/>
    <property type="match status" value="1"/>
</dbReference>
<dbReference type="Proteomes" id="UP000000233">
    <property type="component" value="Chromosome"/>
</dbReference>
<evidence type="ECO:0000313" key="6">
    <source>
        <dbReference type="Proteomes" id="UP000000233"/>
    </source>
</evidence>
<dbReference type="PROSITE" id="PS00041">
    <property type="entry name" value="HTH_ARAC_FAMILY_1"/>
    <property type="match status" value="1"/>
</dbReference>
<dbReference type="InterPro" id="IPR029062">
    <property type="entry name" value="Class_I_gatase-like"/>
</dbReference>
<dbReference type="InterPro" id="IPR002818">
    <property type="entry name" value="DJ-1/PfpI"/>
</dbReference>
<dbReference type="GO" id="GO:0003700">
    <property type="term" value="F:DNA-binding transcription factor activity"/>
    <property type="evidence" value="ECO:0007669"/>
    <property type="project" value="InterPro"/>
</dbReference>
<dbReference type="PANTHER" id="PTHR43130:SF3">
    <property type="entry name" value="HTH-TYPE TRANSCRIPTIONAL REGULATOR RV1931C"/>
    <property type="match status" value="1"/>
</dbReference>
<dbReference type="EMBL" id="CP000304">
    <property type="protein sequence ID" value="ABP81221.1"/>
    <property type="molecule type" value="Genomic_DNA"/>
</dbReference>
<dbReference type="HOGENOM" id="CLU_000445_59_0_6"/>
<dbReference type="PROSITE" id="PS01124">
    <property type="entry name" value="HTH_ARAC_FAMILY_2"/>
    <property type="match status" value="1"/>
</dbReference>
<dbReference type="KEGG" id="psa:PST_3593"/>
<dbReference type="InterPro" id="IPR018060">
    <property type="entry name" value="HTH_AraC"/>
</dbReference>
<dbReference type="Gene3D" id="3.40.50.880">
    <property type="match status" value="1"/>
</dbReference>
<sequence length="370" mass="39779">MLIAHDRRFAWRDVGKIRGNLVIATAASRQQTAAIHSESCTMDATRTVACLIYPDVMSLDVTGPMQVFASANVERQRQGLPRHYELVLLGTTAGPVVTSAGLKLVADASWADCDPATLDTLLIPGGVGVDAQWRDQALLAWLRAAEPSVRRLGSVCSGALILAEAGLFDGRKATTHWADLAALGEYASIEVQGDRLHTYDPTDPQASHLFSSAGVTAGIDLALALVEADLGRALALAVAQRLVMFLRRPGGQTQFSPMLAAPSGNVARLAALLEWIPGHLGDDLSIEALAAQAHMTPRTLCRLFSQETGMGPGQYIERVRLEAARNLLLDAQASIATVARLTGFGHPENLRRSFQKHLSVSPRDFYQRFG</sequence>
<dbReference type="Gene3D" id="1.10.10.60">
    <property type="entry name" value="Homeodomain-like"/>
    <property type="match status" value="1"/>
</dbReference>
<keyword evidence="2" id="KW-0238">DNA-binding</keyword>
<dbReference type="InterPro" id="IPR009057">
    <property type="entry name" value="Homeodomain-like_sf"/>
</dbReference>
<organism evidence="5 6">
    <name type="scientific">Stutzerimonas stutzeri (strain A1501)</name>
    <name type="common">Pseudomonas stutzeri</name>
    <dbReference type="NCBI Taxonomy" id="379731"/>
    <lineage>
        <taxon>Bacteria</taxon>
        <taxon>Pseudomonadati</taxon>
        <taxon>Pseudomonadota</taxon>
        <taxon>Gammaproteobacteria</taxon>
        <taxon>Pseudomonadales</taxon>
        <taxon>Pseudomonadaceae</taxon>
        <taxon>Stutzerimonas</taxon>
    </lineage>
</organism>
<dbReference type="AlphaFoldDB" id="A4VQH0"/>
<reference evidence="5 6" key="1">
    <citation type="journal article" date="2008" name="Proc. Natl. Acad. Sci. U.S.A.">
        <title>Nitrogen fixation island and rhizosphere competence traits in the genome of root-associated Pseudomonas stutzeri A1501.</title>
        <authorList>
            <person name="Yan Y."/>
            <person name="Yang J."/>
            <person name="Dou Y."/>
            <person name="Chen M."/>
            <person name="Ping S."/>
            <person name="Peng J."/>
            <person name="Lu W."/>
            <person name="Zhang W."/>
            <person name="Yao Z."/>
            <person name="Li H."/>
            <person name="Liu W."/>
            <person name="He S."/>
            <person name="Geng L."/>
            <person name="Zhang X."/>
            <person name="Yang F."/>
            <person name="Yu H."/>
            <person name="Zhan Y."/>
            <person name="Li D."/>
            <person name="Lin Z."/>
            <person name="Wang Y."/>
            <person name="Elmerich C."/>
            <person name="Lin M."/>
            <person name="Jin Q."/>
        </authorList>
    </citation>
    <scope>NUCLEOTIDE SEQUENCE [LARGE SCALE GENOMIC DNA]</scope>
    <source>
        <strain evidence="5 6">A1501</strain>
    </source>
</reference>
<accession>A4VQH0</accession>
<dbReference type="SUPFAM" id="SSF52317">
    <property type="entry name" value="Class I glutamine amidotransferase-like"/>
    <property type="match status" value="1"/>
</dbReference>
<dbReference type="InterPro" id="IPR052158">
    <property type="entry name" value="INH-QAR"/>
</dbReference>
<proteinExistence type="predicted"/>
<dbReference type="Pfam" id="PF12833">
    <property type="entry name" value="HTH_18"/>
    <property type="match status" value="1"/>
</dbReference>
<gene>
    <name evidence="5" type="ordered locus">PST_3593</name>
</gene>
<evidence type="ECO:0000256" key="1">
    <source>
        <dbReference type="ARBA" id="ARBA00023015"/>
    </source>
</evidence>
<evidence type="ECO:0000259" key="4">
    <source>
        <dbReference type="PROSITE" id="PS01124"/>
    </source>
</evidence>
<dbReference type="GO" id="GO:0043565">
    <property type="term" value="F:sequence-specific DNA binding"/>
    <property type="evidence" value="ECO:0007669"/>
    <property type="project" value="InterPro"/>
</dbReference>
<name>A4VQH0_STUS1</name>
<dbReference type="eggNOG" id="COG4977">
    <property type="taxonomic scope" value="Bacteria"/>
</dbReference>
<dbReference type="InterPro" id="IPR018062">
    <property type="entry name" value="HTH_AraC-typ_CS"/>
</dbReference>
<protein>
    <submittedName>
        <fullName evidence="5">Probable transcriptional regulator</fullName>
    </submittedName>
</protein>
<dbReference type="CDD" id="cd03137">
    <property type="entry name" value="GATase1_AraC_1"/>
    <property type="match status" value="1"/>
</dbReference>
<dbReference type="Pfam" id="PF01965">
    <property type="entry name" value="DJ-1_PfpI"/>
    <property type="match status" value="1"/>
</dbReference>
<dbReference type="SUPFAM" id="SSF46689">
    <property type="entry name" value="Homeodomain-like"/>
    <property type="match status" value="2"/>
</dbReference>
<feature type="domain" description="HTH araC/xylS-type" evidence="4">
    <location>
        <begin position="270"/>
        <end position="368"/>
    </location>
</feature>